<accession>M1N3G6</accession>
<protein>
    <submittedName>
        <fullName evidence="1">Putative motility protein</fullName>
    </submittedName>
</protein>
<dbReference type="EMBL" id="CP004121">
    <property type="protein sequence ID" value="AGF58002.1"/>
    <property type="molecule type" value="Genomic_DNA"/>
</dbReference>
<dbReference type="HOGENOM" id="CLU_189781_4_0_9"/>
<dbReference type="KEGG" id="csr:Cspa_c42490"/>
<name>M1N3G6_9CLOT</name>
<dbReference type="InterPro" id="IPR025906">
    <property type="entry name" value="YjfB_motility"/>
</dbReference>
<dbReference type="Proteomes" id="UP000011728">
    <property type="component" value="Chromosome"/>
</dbReference>
<reference evidence="1 2" key="1">
    <citation type="submission" date="2013-02" db="EMBL/GenBank/DDBJ databases">
        <title>Genome sequence of Clostridium saccharoperbutylacetonicum N1-4(HMT).</title>
        <authorList>
            <person name="Poehlein A."/>
            <person name="Daniel R."/>
        </authorList>
    </citation>
    <scope>NUCLEOTIDE SEQUENCE [LARGE SCALE GENOMIC DNA]</scope>
    <source>
        <strain evidence="2">N1-4(HMT)</strain>
    </source>
</reference>
<dbReference type="Pfam" id="PF14070">
    <property type="entry name" value="YjfB_motility"/>
    <property type="match status" value="1"/>
</dbReference>
<dbReference type="OrthoDB" id="1924973at2"/>
<organism evidence="1 2">
    <name type="scientific">Clostridium saccharoperbutylacetonicum N1-4(HMT)</name>
    <dbReference type="NCBI Taxonomy" id="931276"/>
    <lineage>
        <taxon>Bacteria</taxon>
        <taxon>Bacillati</taxon>
        <taxon>Bacillota</taxon>
        <taxon>Clostridia</taxon>
        <taxon>Eubacteriales</taxon>
        <taxon>Clostridiaceae</taxon>
        <taxon>Clostridium</taxon>
    </lineage>
</organism>
<dbReference type="RefSeq" id="WP_015394313.1">
    <property type="nucleotide sequence ID" value="NZ_AOIF01000036.1"/>
</dbReference>
<sequence length="59" mass="6263">MDIAAMSMNLSQTSVQDAASVSILKMAMSNSSETATQMTEMMDNMAIDTTRGSVIDARA</sequence>
<proteinExistence type="predicted"/>
<dbReference type="AlphaFoldDB" id="M1N3G6"/>
<gene>
    <name evidence="1" type="ORF">Cspa_c42490</name>
</gene>
<evidence type="ECO:0000313" key="1">
    <source>
        <dbReference type="EMBL" id="AGF58002.1"/>
    </source>
</evidence>
<dbReference type="PATRIC" id="fig|931276.5.peg.4279"/>
<evidence type="ECO:0000313" key="2">
    <source>
        <dbReference type="Proteomes" id="UP000011728"/>
    </source>
</evidence>
<keyword evidence="2" id="KW-1185">Reference proteome</keyword>
<dbReference type="STRING" id="36745.CLSAP_40060"/>